<dbReference type="RefSeq" id="WP_120117218.1">
    <property type="nucleotide sequence ID" value="NZ_QYTW02000006.1"/>
</dbReference>
<evidence type="ECO:0000313" key="2">
    <source>
        <dbReference type="Proteomes" id="UP000287296"/>
    </source>
</evidence>
<dbReference type="OrthoDB" id="9863597at2"/>
<accession>A0A429X9V1</accession>
<gene>
    <name evidence="1" type="ORF">D5F11_008760</name>
</gene>
<proteinExistence type="predicted"/>
<dbReference type="AlphaFoldDB" id="A0A429X9V1"/>
<evidence type="ECO:0000313" key="1">
    <source>
        <dbReference type="EMBL" id="RST60139.1"/>
    </source>
</evidence>
<reference evidence="1 2" key="1">
    <citation type="submission" date="2018-12" db="EMBL/GenBank/DDBJ databases">
        <authorList>
            <person name="Sun L."/>
            <person name="Chen Z."/>
        </authorList>
    </citation>
    <scope>NUCLEOTIDE SEQUENCE [LARGE SCALE GENOMIC DNA]</scope>
    <source>
        <strain evidence="1 2">LMG 29736</strain>
    </source>
</reference>
<sequence length="111" mass="13087">MDQLQFFSDEEFMTKEELEIKSAKKYVARTIYRSSGRKGFINTHLSDGDMEGAYKEFDEAFRTFGFLHPKSYSFTSYRNIGNIRYYSDGVQMEIQANSKELFEILLECLKE</sequence>
<name>A0A429X9V1_SIMTE</name>
<dbReference type="Proteomes" id="UP000287296">
    <property type="component" value="Unassembled WGS sequence"/>
</dbReference>
<comment type="caution">
    <text evidence="1">The sequence shown here is derived from an EMBL/GenBank/DDBJ whole genome shotgun (WGS) entry which is preliminary data.</text>
</comment>
<protein>
    <submittedName>
        <fullName evidence="1">Uncharacterized protein</fullName>
    </submittedName>
</protein>
<organism evidence="1 2">
    <name type="scientific">Siminovitchia terrae</name>
    <name type="common">Bacillus terrae</name>
    <dbReference type="NCBI Taxonomy" id="1914933"/>
    <lineage>
        <taxon>Bacteria</taxon>
        <taxon>Bacillati</taxon>
        <taxon>Bacillota</taxon>
        <taxon>Bacilli</taxon>
        <taxon>Bacillales</taxon>
        <taxon>Bacillaceae</taxon>
        <taxon>Siminovitchia</taxon>
    </lineage>
</organism>
<dbReference type="EMBL" id="QYTW02000006">
    <property type="protein sequence ID" value="RST60139.1"/>
    <property type="molecule type" value="Genomic_DNA"/>
</dbReference>